<feature type="compositionally biased region" description="Polar residues" evidence="1">
    <location>
        <begin position="1763"/>
        <end position="1784"/>
    </location>
</feature>
<feature type="compositionally biased region" description="Basic and acidic residues" evidence="1">
    <location>
        <begin position="1379"/>
        <end position="1390"/>
    </location>
</feature>
<dbReference type="SMART" id="SM00332">
    <property type="entry name" value="PP2Cc"/>
    <property type="match status" value="1"/>
</dbReference>
<feature type="compositionally biased region" description="Polar residues" evidence="1">
    <location>
        <begin position="1349"/>
        <end position="1359"/>
    </location>
</feature>
<feature type="region of interest" description="Disordered" evidence="1">
    <location>
        <begin position="1133"/>
        <end position="1163"/>
    </location>
</feature>
<feature type="compositionally biased region" description="Polar residues" evidence="1">
    <location>
        <begin position="887"/>
        <end position="903"/>
    </location>
</feature>
<feature type="compositionally biased region" description="Polar residues" evidence="1">
    <location>
        <begin position="115"/>
        <end position="127"/>
    </location>
</feature>
<feature type="compositionally biased region" description="Low complexity" evidence="1">
    <location>
        <begin position="145"/>
        <end position="155"/>
    </location>
</feature>
<feature type="region of interest" description="Disordered" evidence="1">
    <location>
        <begin position="480"/>
        <end position="542"/>
    </location>
</feature>
<feature type="compositionally biased region" description="Polar residues" evidence="1">
    <location>
        <begin position="1391"/>
        <end position="1403"/>
    </location>
</feature>
<dbReference type="SUPFAM" id="SSF81606">
    <property type="entry name" value="PP2C-like"/>
    <property type="match status" value="2"/>
</dbReference>
<feature type="domain" description="PPM-type phosphatase" evidence="2">
    <location>
        <begin position="984"/>
        <end position="2069"/>
    </location>
</feature>
<reference evidence="3 4" key="1">
    <citation type="submission" date="2011-02" db="EMBL/GenBank/DDBJ databases">
        <title>The Genome Sequence of Sphaeroforma arctica JP610.</title>
        <authorList>
            <consortium name="The Broad Institute Genome Sequencing Platform"/>
            <person name="Russ C."/>
            <person name="Cuomo C."/>
            <person name="Young S.K."/>
            <person name="Zeng Q."/>
            <person name="Gargeya S."/>
            <person name="Alvarado L."/>
            <person name="Berlin A."/>
            <person name="Chapman S.B."/>
            <person name="Chen Z."/>
            <person name="Freedman E."/>
            <person name="Gellesch M."/>
            <person name="Goldberg J."/>
            <person name="Griggs A."/>
            <person name="Gujja S."/>
            <person name="Heilman E."/>
            <person name="Heiman D."/>
            <person name="Howarth C."/>
            <person name="Mehta T."/>
            <person name="Neiman D."/>
            <person name="Pearson M."/>
            <person name="Roberts A."/>
            <person name="Saif S."/>
            <person name="Shea T."/>
            <person name="Shenoy N."/>
            <person name="Sisk P."/>
            <person name="Stolte C."/>
            <person name="Sykes S."/>
            <person name="White J."/>
            <person name="Yandava C."/>
            <person name="Burger G."/>
            <person name="Gray M.W."/>
            <person name="Holland P.W.H."/>
            <person name="King N."/>
            <person name="Lang F.B.F."/>
            <person name="Roger A.J."/>
            <person name="Ruiz-Trillo I."/>
            <person name="Haas B."/>
            <person name="Nusbaum C."/>
            <person name="Birren B."/>
        </authorList>
    </citation>
    <scope>NUCLEOTIDE SEQUENCE [LARGE SCALE GENOMIC DNA]</scope>
    <source>
        <strain evidence="3 4">JP610</strain>
    </source>
</reference>
<feature type="region of interest" description="Disordered" evidence="1">
    <location>
        <begin position="861"/>
        <end position="930"/>
    </location>
</feature>
<feature type="compositionally biased region" description="Low complexity" evidence="1">
    <location>
        <begin position="914"/>
        <end position="929"/>
    </location>
</feature>
<dbReference type="Gene3D" id="3.60.40.10">
    <property type="entry name" value="PPM-type phosphatase domain"/>
    <property type="match status" value="2"/>
</dbReference>
<feature type="region of interest" description="Disordered" evidence="1">
    <location>
        <begin position="1743"/>
        <end position="1787"/>
    </location>
</feature>
<dbReference type="GeneID" id="25900540"/>
<dbReference type="GO" id="GO:0004722">
    <property type="term" value="F:protein serine/threonine phosphatase activity"/>
    <property type="evidence" value="ECO:0007669"/>
    <property type="project" value="InterPro"/>
</dbReference>
<protein>
    <recommendedName>
        <fullName evidence="2">PPM-type phosphatase domain-containing protein</fullName>
    </recommendedName>
</protein>
<evidence type="ECO:0000256" key="1">
    <source>
        <dbReference type="SAM" id="MobiDB-lite"/>
    </source>
</evidence>
<dbReference type="InterPro" id="IPR001932">
    <property type="entry name" value="PPM-type_phosphatase-like_dom"/>
</dbReference>
<feature type="region of interest" description="Disordered" evidence="1">
    <location>
        <begin position="566"/>
        <end position="611"/>
    </location>
</feature>
<sequence>MRILYRSLLSLNLAHVEKSRNFLYTHLRWSVPYQLIVILLWPTTSISAPVEPVVASATAETPDQDELELTFPTLPPRRAKKTDHYNISGQDRSRGSAGDKTMDTRAKNATHTEVHTSGTSKKSTSVDNDAPMLNAGQTKRVKYSTATGTGAAEEAAPPRGSTDKVHASPTFTIKDHVPQEPATDGTVDLVFEALPPRRAKKQAESNLHQVLHSHFEPVNKKKTIGAKTAHKGCFKKTKSTAKRMIEQPDTVSEIVHARKKPATTTATYDKYLHETGEMTSQQAKEPIAPSTTATAEAEEPVFQSLASTGKTGIPATQTPEELQEILEWTLLENRPRRKRHAPAFFSKTPKQNTSGQEIKLPAHINRHTAKKAAAPSKKASPPVKNNSPPKQLTLSEPAEGANRAMNENRHGTVQNSIAIPASLPEIPEKSFTSLKNTFGQTRASADISTKDICDLTLDEVAENAAASLLNHPEEISQWTLLGDRPKRNRSAPKSYTADRTGHGKKKTESVATGPSKKSDKPKLGRLSVKAQQPKAKVDSSANRSDIAAAIALKMGVRYSGLSLDTVKSAEADSRSGKSTVSVSKRKSAKTSSVSKNKKDVQSSTGIQARAASGLLPKKPNVTNSAVKTSVNPKPANAAVARLVAESGKVARSKITNGGKAAGDKIKNTSAVGAEDSAKKSGIQALPLALRNNDLLQGEWYKGHKAFHAAKLMFPYLPVLEVCTTPSGQGFSSAPPVTHGEIMSPAPGSIFIRCCCCAEVFGRTTFMIHAGKLQNRVNLIKIVAYDMGIGDAFGHRLMNAKSFLEEHGVIIGTKRPSISSMWKVGNCGVPVAHLTVNEARDMLYGYINPTVPDARFHDKRVVNKPKQPERSKPSQHSKAIPSKVALQIQKNKFNQGKRPNNSMKRITCTAPQPPSSKTSQQSKQARKSSTCTARLVVKKHTAETTRDKRGDRVQVQMPEKHDVPQRVVWNTLPVPFLWGNAIQQGYEFTGNRKSRMKVWKKEAEDKVLVHHNPLHQYVVMALADGHGGAKAARFFTSKILPLVEQVLERGITDGHLWDFEDEVHRRRFKLLITEIYKTLDREYVAQQKEKFSLWTKYKGNEQAYLTNSAEMEATSIVSEQTRGVNELNLQAPAAQTNDSGKQESPSSAPLADSQSQSCHSEAPAAQTAALDCNIGNPLSHANGEAQAPVPQANEHGERTPVLSTFLAESQINSRESQPSASRTSDTDCIISEQAPHLNGLDAYAPVSQSSPGEQVPRQSTLLAESQIQSCDSRAPASPSRSVNCADSEQKPHTLVGIPAQLPRSSDPGGQISRPSNLLVDSQIQLCHSEAPASQSIDIDAGPLSGRLSPSSITAAQVQQSRSERQGSPAAVIGCTTTDLEQEKLNPIDSNEKATSQNDTRSLDPSTEEQEAQSRSSMDMDMDSHAAALGGLDTPATYSSWAEAQARPASNFGESMPSGVDTRNRVADQAHRLDISTGQEMSACDADGQEFHSTRCGNEQIPVGVLGGKSVQYNVLNGGVMEPGAAAETAPQLNGTTGQASSIAQVTTRVSPTSGLDGVTSPNFKNTDAHVNSGNVLEPHSSHTSEHMVQSPSELSLETLSLNADRNTMYTSSEHQQTSQPIEPEVVEFKHPSLGGQVLPENGTKSQAIDLTNSGKQLPEAIGHDRQLCLSNGITSAPVHEQATGLSELHRPSHQSVHQEAPQLPAYGPNQLEVSQSDRLEGHIGQSFDGLNEDLKVSQSARLEVQIPPSGDLNEGSPLSEGLEASQSSRLPPATSSDLQAQSKPQAPTLDEAQWVSEYLQRCKQIEVKDVQVLVHMNDDADKATPIPYKASAEADARDGVEDEADTGIPKSCPHDDGCTLAVNVIYRGYIVNCNVGDSRSIVISRPLEQFKWSTVFASDDQDLSRGDILTPIIQAGGILVDDITGREKPIKPGQLIYYGTGGCRVKPRTGLCDNDIGVPTRRGLNLGGTMGDLLFKLDSEKPIMRSIPDVSFVKIADPEEEKTVLLMMSDGLVNFLPGSRIKRVEQNDFIRDQLGYKIDIGMPLQKICQQLTDREELDRSEFDDCAVFALSIERWDTPDESGNEMVVED</sequence>
<dbReference type="EMBL" id="KQ241598">
    <property type="protein sequence ID" value="KNC87778.1"/>
    <property type="molecule type" value="Genomic_DNA"/>
</dbReference>
<dbReference type="InterPro" id="IPR015655">
    <property type="entry name" value="PP2C"/>
</dbReference>
<keyword evidence="4" id="KW-1185">Reference proteome</keyword>
<evidence type="ECO:0000259" key="2">
    <source>
        <dbReference type="SMART" id="SM00332"/>
    </source>
</evidence>
<gene>
    <name evidence="3" type="ORF">SARC_00036</name>
</gene>
<proteinExistence type="predicted"/>
<dbReference type="eggNOG" id="ENOG502S8F3">
    <property type="taxonomic scope" value="Eukaryota"/>
</dbReference>
<accession>A0A0L0GHF8</accession>
<feature type="compositionally biased region" description="Basic and acidic residues" evidence="1">
    <location>
        <begin position="100"/>
        <end position="114"/>
    </location>
</feature>
<dbReference type="PANTHER" id="PTHR13832:SF668">
    <property type="entry name" value="PROTEIN PHOSPHATASE 2C 39-RELATED"/>
    <property type="match status" value="1"/>
</dbReference>
<feature type="compositionally biased region" description="Polar residues" evidence="1">
    <location>
        <begin position="1133"/>
        <end position="1158"/>
    </location>
</feature>
<feature type="region of interest" description="Disordered" evidence="1">
    <location>
        <begin position="1678"/>
        <end position="1708"/>
    </location>
</feature>
<evidence type="ECO:0000313" key="4">
    <source>
        <dbReference type="Proteomes" id="UP000054560"/>
    </source>
</evidence>
<evidence type="ECO:0000313" key="3">
    <source>
        <dbReference type="EMBL" id="KNC87778.1"/>
    </source>
</evidence>
<dbReference type="PANTHER" id="PTHR13832">
    <property type="entry name" value="PROTEIN PHOSPHATASE 2C"/>
    <property type="match status" value="1"/>
</dbReference>
<feature type="region of interest" description="Disordered" evidence="1">
    <location>
        <begin position="59"/>
        <end position="166"/>
    </location>
</feature>
<dbReference type="InterPro" id="IPR036457">
    <property type="entry name" value="PPM-type-like_dom_sf"/>
</dbReference>
<dbReference type="RefSeq" id="XP_014161680.1">
    <property type="nucleotide sequence ID" value="XM_014306205.1"/>
</dbReference>
<feature type="region of interest" description="Disordered" evidence="1">
    <location>
        <begin position="1349"/>
        <end position="1418"/>
    </location>
</feature>
<feature type="region of interest" description="Disordered" evidence="1">
    <location>
        <begin position="366"/>
        <end position="395"/>
    </location>
</feature>
<dbReference type="Proteomes" id="UP000054560">
    <property type="component" value="Unassembled WGS sequence"/>
</dbReference>
<organism evidence="3 4">
    <name type="scientific">Sphaeroforma arctica JP610</name>
    <dbReference type="NCBI Taxonomy" id="667725"/>
    <lineage>
        <taxon>Eukaryota</taxon>
        <taxon>Ichthyosporea</taxon>
        <taxon>Ichthyophonida</taxon>
        <taxon>Sphaeroforma</taxon>
    </lineage>
</organism>
<feature type="region of interest" description="Disordered" evidence="1">
    <location>
        <begin position="1263"/>
        <end position="1290"/>
    </location>
</feature>
<feature type="compositionally biased region" description="Basic and acidic residues" evidence="1">
    <location>
        <begin position="861"/>
        <end position="871"/>
    </location>
</feature>
<name>A0A0L0GHF8_9EUKA</name>
<dbReference type="OrthoDB" id="10025511at2759"/>
<feature type="region of interest" description="Disordered" evidence="1">
    <location>
        <begin position="278"/>
        <end position="297"/>
    </location>
</feature>
<feature type="compositionally biased region" description="Low complexity" evidence="1">
    <location>
        <begin position="371"/>
        <end position="390"/>
    </location>
</feature>